<dbReference type="InterPro" id="IPR016187">
    <property type="entry name" value="CTDL_fold"/>
</dbReference>
<evidence type="ECO:0000259" key="1">
    <source>
        <dbReference type="PROSITE" id="PS50837"/>
    </source>
</evidence>
<dbReference type="Proteomes" id="UP000232638">
    <property type="component" value="Chromosome"/>
</dbReference>
<dbReference type="Gene3D" id="3.90.1580.10">
    <property type="entry name" value="paralog of FGE (formylglycine-generating enzyme)"/>
    <property type="match status" value="1"/>
</dbReference>
<protein>
    <recommendedName>
        <fullName evidence="1">NACHT domain-containing protein</fullName>
    </recommendedName>
</protein>
<keyword evidence="3" id="KW-1185">Reference proteome</keyword>
<dbReference type="SMART" id="SM00382">
    <property type="entry name" value="AAA"/>
    <property type="match status" value="1"/>
</dbReference>
<dbReference type="InterPro" id="IPR027417">
    <property type="entry name" value="P-loop_NTPase"/>
</dbReference>
<proteinExistence type="predicted"/>
<dbReference type="InterPro" id="IPR042095">
    <property type="entry name" value="SUMF_sf"/>
</dbReference>
<dbReference type="Pfam" id="PF03781">
    <property type="entry name" value="FGE-sulfatase"/>
    <property type="match status" value="1"/>
</dbReference>
<evidence type="ECO:0000313" key="3">
    <source>
        <dbReference type="Proteomes" id="UP000232638"/>
    </source>
</evidence>
<dbReference type="InterPro" id="IPR051043">
    <property type="entry name" value="Sulfatase_Mod_Factor_Kinase"/>
</dbReference>
<dbReference type="InterPro" id="IPR007111">
    <property type="entry name" value="NACHT_NTPase"/>
</dbReference>
<dbReference type="RefSeq" id="WP_100921954.1">
    <property type="nucleotide sequence ID" value="NZ_CP020370.1"/>
</dbReference>
<dbReference type="Gene3D" id="3.40.50.300">
    <property type="entry name" value="P-loop containing nucleotide triphosphate hydrolases"/>
    <property type="match status" value="1"/>
</dbReference>
<dbReference type="PANTHER" id="PTHR23150">
    <property type="entry name" value="SULFATASE MODIFYING FACTOR 1, 2"/>
    <property type="match status" value="1"/>
</dbReference>
<dbReference type="PANTHER" id="PTHR23150:SF19">
    <property type="entry name" value="FORMYLGLYCINE-GENERATING ENZYME"/>
    <property type="match status" value="1"/>
</dbReference>
<reference evidence="2 3" key="1">
    <citation type="submission" date="2017-03" db="EMBL/GenBank/DDBJ databases">
        <title>Complete genome sequence of Candidatus 'Thiodictyon syntrophicum' sp. nov. strain Cad16T, a photolithoautotroph purple sulfur bacterium isolated from an alpine meromictic lake.</title>
        <authorList>
            <person name="Luedin S.M."/>
            <person name="Pothier J.F."/>
            <person name="Danza F."/>
            <person name="Storelli N."/>
            <person name="Wittwer M."/>
            <person name="Tonolla M."/>
        </authorList>
    </citation>
    <scope>NUCLEOTIDE SEQUENCE [LARGE SCALE GENOMIC DNA]</scope>
    <source>
        <strain evidence="2 3">Cad16T</strain>
    </source>
</reference>
<dbReference type="PROSITE" id="PS50837">
    <property type="entry name" value="NACHT"/>
    <property type="match status" value="1"/>
</dbReference>
<dbReference type="Pfam" id="PF05729">
    <property type="entry name" value="NACHT"/>
    <property type="match status" value="1"/>
</dbReference>
<dbReference type="InterPro" id="IPR005532">
    <property type="entry name" value="SUMF_dom"/>
</dbReference>
<accession>A0A2K8UFH2</accession>
<organism evidence="2 3">
    <name type="scientific">Candidatus Thiodictyon syntrophicum</name>
    <dbReference type="NCBI Taxonomy" id="1166950"/>
    <lineage>
        <taxon>Bacteria</taxon>
        <taxon>Pseudomonadati</taxon>
        <taxon>Pseudomonadota</taxon>
        <taxon>Gammaproteobacteria</taxon>
        <taxon>Chromatiales</taxon>
        <taxon>Chromatiaceae</taxon>
        <taxon>Thiodictyon</taxon>
    </lineage>
</organism>
<gene>
    <name evidence="2" type="ORF">THSYN_27410</name>
</gene>
<dbReference type="SUPFAM" id="SSF56436">
    <property type="entry name" value="C-type lectin-like"/>
    <property type="match status" value="1"/>
</dbReference>
<dbReference type="AlphaFoldDB" id="A0A2K8UFH2"/>
<sequence length="932" mass="102452">MAADSIDPNDIEALRRRLAELEAGQAASLTGSGAVAQGGSDALGERSVKVEGDAETIVTGIQIVTHYHAAAGGRLTKEQIARQVTGYLRWLCARTECIELRGIERAGGAPVVMLPLETAYVPLQAKWMAGNGGDLPLSKVLGLGNRLAIIGGPGSGKTTVLVHMAWALASSLLSGEPEPARSRLALKKAIEIASPPQSMPRSRKPESTAPRFDEIDVPPSELPLPIFVPLASFARYRRNLPANVPPRERTLAHFISYHLTERQADFDLSPHFFVQVLQDGRDILLLLDGLDEVANESERFEVRQCVEDLVGGRETMRVLVTCRTVAYRSGRTALGADFREILVRPLDFKAHIAPMVRQAYDCIYPQDAAVRGERVNDLLEGIRRLEEDRRTRLGKDAEALVDSPLMVRLLLIVHFNNRRLPDERADLFDKAINALLQVDYGREEGDIRELSTDWKPFRDMAQHLAFHMHGQGRDQGREIEDAALKAALRQDTDFKPRIDDFLQSARQRGSVLEERTGVYRFIHLAFQEFLAARYLREVIGGAGGHPAIVKRLEDRLSDPWWREPILLLAGYLGANATKSAREFLAALAQAGKTPDARIAAAELAGTAVLEWRESGAALKADCAARIIELLGDASVLKGSKPPLRARIGDLVPRLGDPRFDPGCFHLPADDLLGFAPIPADPEFRIGTRQSDRERVAKIIGYEVPLHEINDTPTPTSAFYIARYPVTVAQFRAFLAVTGAVPSDPKALRDPDSRPVRHIGWREAIAYCRWLHQALLQGSVLAGSEAARLVRQGSWQVSLPSELEWEVAARGGQRHLVYPWGDAQDPNAANCGDSGIGDTSAVGCFPANGFGLYDMIGNVWEWTRSHYAGGYGEMSGSAPEDLEVGDVQSRVVRGGSWGGRRDGVRCACRSRSRSDFRPEFLGFRVVLRSAPVS</sequence>
<dbReference type="SUPFAM" id="SSF52540">
    <property type="entry name" value="P-loop containing nucleoside triphosphate hydrolases"/>
    <property type="match status" value="1"/>
</dbReference>
<feature type="domain" description="NACHT" evidence="1">
    <location>
        <begin position="145"/>
        <end position="324"/>
    </location>
</feature>
<dbReference type="KEGG" id="tsy:THSYN_27410"/>
<dbReference type="OrthoDB" id="135105at2"/>
<dbReference type="GO" id="GO:0120147">
    <property type="term" value="F:formylglycine-generating oxidase activity"/>
    <property type="evidence" value="ECO:0007669"/>
    <property type="project" value="TreeGrafter"/>
</dbReference>
<dbReference type="EMBL" id="CP020370">
    <property type="protein sequence ID" value="AUB84295.1"/>
    <property type="molecule type" value="Genomic_DNA"/>
</dbReference>
<name>A0A2K8UFH2_9GAMM</name>
<dbReference type="InterPro" id="IPR003593">
    <property type="entry name" value="AAA+_ATPase"/>
</dbReference>
<evidence type="ECO:0000313" key="2">
    <source>
        <dbReference type="EMBL" id="AUB84295.1"/>
    </source>
</evidence>